<dbReference type="PANTHER" id="PTHR15710:SF243">
    <property type="entry name" value="E3 UBIQUITIN-PROTEIN LIGASE PRAJA-2 ISOFORM X1"/>
    <property type="match status" value="1"/>
</dbReference>
<dbReference type="AlphaFoldDB" id="A0A8J8NQA3"/>
<keyword evidence="5 8" id="KW-0863">Zinc-finger</keyword>
<dbReference type="EMBL" id="RRYP01010598">
    <property type="protein sequence ID" value="TNV78280.1"/>
    <property type="molecule type" value="Genomic_DNA"/>
</dbReference>
<dbReference type="EC" id="2.3.2.27" evidence="2"/>
<proteinExistence type="predicted"/>
<reference evidence="11" key="1">
    <citation type="submission" date="2019-06" db="EMBL/GenBank/DDBJ databases">
        <authorList>
            <person name="Zheng W."/>
        </authorList>
    </citation>
    <scope>NUCLEOTIDE SEQUENCE</scope>
    <source>
        <strain evidence="11">QDHG01</strain>
    </source>
</reference>
<dbReference type="FunFam" id="3.30.40.10:FF:000127">
    <property type="entry name" value="E3 ubiquitin-protein ligase RNF181"/>
    <property type="match status" value="1"/>
</dbReference>
<evidence type="ECO:0000259" key="10">
    <source>
        <dbReference type="PROSITE" id="PS50089"/>
    </source>
</evidence>
<keyword evidence="6" id="KW-0833">Ubl conjugation pathway</keyword>
<dbReference type="InterPro" id="IPR001841">
    <property type="entry name" value="Znf_RING"/>
</dbReference>
<evidence type="ECO:0000313" key="12">
    <source>
        <dbReference type="Proteomes" id="UP000785679"/>
    </source>
</evidence>
<evidence type="ECO:0000256" key="9">
    <source>
        <dbReference type="SAM" id="MobiDB-lite"/>
    </source>
</evidence>
<feature type="domain" description="RING-type" evidence="10">
    <location>
        <begin position="74"/>
        <end position="113"/>
    </location>
</feature>
<protein>
    <recommendedName>
        <fullName evidence="2">RING-type E3 ubiquitin transferase</fullName>
        <ecNumber evidence="2">2.3.2.27</ecNumber>
    </recommendedName>
</protein>
<dbReference type="Pfam" id="PF13639">
    <property type="entry name" value="zf-RING_2"/>
    <property type="match status" value="1"/>
</dbReference>
<evidence type="ECO:0000256" key="2">
    <source>
        <dbReference type="ARBA" id="ARBA00012483"/>
    </source>
</evidence>
<dbReference type="GO" id="GO:0016567">
    <property type="term" value="P:protein ubiquitination"/>
    <property type="evidence" value="ECO:0007669"/>
    <property type="project" value="TreeGrafter"/>
</dbReference>
<gene>
    <name evidence="11" type="ORF">FGO68_gene5678</name>
</gene>
<feature type="region of interest" description="Disordered" evidence="9">
    <location>
        <begin position="120"/>
        <end position="140"/>
    </location>
</feature>
<evidence type="ECO:0000256" key="4">
    <source>
        <dbReference type="ARBA" id="ARBA00022723"/>
    </source>
</evidence>
<name>A0A8J8NQA3_HALGN</name>
<dbReference type="GO" id="GO:0008270">
    <property type="term" value="F:zinc ion binding"/>
    <property type="evidence" value="ECO:0007669"/>
    <property type="project" value="UniProtKB-KW"/>
</dbReference>
<keyword evidence="12" id="KW-1185">Reference proteome</keyword>
<dbReference type="Proteomes" id="UP000785679">
    <property type="component" value="Unassembled WGS sequence"/>
</dbReference>
<accession>A0A8J8NQA3</accession>
<feature type="compositionally biased region" description="Low complexity" evidence="9">
    <location>
        <begin position="129"/>
        <end position="140"/>
    </location>
</feature>
<dbReference type="SMART" id="SM00184">
    <property type="entry name" value="RING"/>
    <property type="match status" value="1"/>
</dbReference>
<dbReference type="OrthoDB" id="421575at2759"/>
<comment type="catalytic activity">
    <reaction evidence="1">
        <text>S-ubiquitinyl-[E2 ubiquitin-conjugating enzyme]-L-cysteine + [acceptor protein]-L-lysine = [E2 ubiquitin-conjugating enzyme]-L-cysteine + N(6)-ubiquitinyl-[acceptor protein]-L-lysine.</text>
        <dbReference type="EC" id="2.3.2.27"/>
    </reaction>
</comment>
<evidence type="ECO:0000256" key="6">
    <source>
        <dbReference type="ARBA" id="ARBA00022786"/>
    </source>
</evidence>
<keyword evidence="4" id="KW-0479">Metal-binding</keyword>
<sequence length="140" mass="15879">MLDPSSLFGNANLNFRSFASDENILQHILRLSEQQRGRSGTPPASKDAVKNLPEVNITDSHCKVSEESKEYPRCSICCEDLTDKATQLPCGHLFNSECITQWLGEHNQCPVCRHELPTDDQDYERMKAQRQQQNSSPQSQ</sequence>
<evidence type="ECO:0000256" key="1">
    <source>
        <dbReference type="ARBA" id="ARBA00000900"/>
    </source>
</evidence>
<evidence type="ECO:0000256" key="8">
    <source>
        <dbReference type="PROSITE-ProRule" id="PRU00175"/>
    </source>
</evidence>
<evidence type="ECO:0000313" key="11">
    <source>
        <dbReference type="EMBL" id="TNV78280.1"/>
    </source>
</evidence>
<evidence type="ECO:0000256" key="5">
    <source>
        <dbReference type="ARBA" id="ARBA00022771"/>
    </source>
</evidence>
<dbReference type="SUPFAM" id="SSF57850">
    <property type="entry name" value="RING/U-box"/>
    <property type="match status" value="1"/>
</dbReference>
<dbReference type="GO" id="GO:0061630">
    <property type="term" value="F:ubiquitin protein ligase activity"/>
    <property type="evidence" value="ECO:0007669"/>
    <property type="project" value="UniProtKB-EC"/>
</dbReference>
<dbReference type="Gene3D" id="3.30.40.10">
    <property type="entry name" value="Zinc/RING finger domain, C3HC4 (zinc finger)"/>
    <property type="match status" value="1"/>
</dbReference>
<evidence type="ECO:0000256" key="3">
    <source>
        <dbReference type="ARBA" id="ARBA00022679"/>
    </source>
</evidence>
<dbReference type="GO" id="GO:0005737">
    <property type="term" value="C:cytoplasm"/>
    <property type="evidence" value="ECO:0007669"/>
    <property type="project" value="TreeGrafter"/>
</dbReference>
<dbReference type="PROSITE" id="PS50089">
    <property type="entry name" value="ZF_RING_2"/>
    <property type="match status" value="1"/>
</dbReference>
<evidence type="ECO:0000256" key="7">
    <source>
        <dbReference type="ARBA" id="ARBA00022833"/>
    </source>
</evidence>
<comment type="caution">
    <text evidence="11">The sequence shown here is derived from an EMBL/GenBank/DDBJ whole genome shotgun (WGS) entry which is preliminary data.</text>
</comment>
<keyword evidence="3" id="KW-0808">Transferase</keyword>
<dbReference type="PANTHER" id="PTHR15710">
    <property type="entry name" value="E3 UBIQUITIN-PROTEIN LIGASE PRAJA"/>
    <property type="match status" value="1"/>
</dbReference>
<organism evidence="11 12">
    <name type="scientific">Halteria grandinella</name>
    <dbReference type="NCBI Taxonomy" id="5974"/>
    <lineage>
        <taxon>Eukaryota</taxon>
        <taxon>Sar</taxon>
        <taxon>Alveolata</taxon>
        <taxon>Ciliophora</taxon>
        <taxon>Intramacronucleata</taxon>
        <taxon>Spirotrichea</taxon>
        <taxon>Stichotrichia</taxon>
        <taxon>Sporadotrichida</taxon>
        <taxon>Halteriidae</taxon>
        <taxon>Halteria</taxon>
    </lineage>
</organism>
<keyword evidence="7" id="KW-0862">Zinc</keyword>
<dbReference type="InterPro" id="IPR013083">
    <property type="entry name" value="Znf_RING/FYVE/PHD"/>
</dbReference>